<sequence length="124" mass="13103">MDEYREAAFMIQWWLGLVLGILGGAVADGTKYGALMIKLKKFPFSGRGQRSPFILGLAIRWACAGVLAAVVALQKHVGLSDQPLVLFLIGLAAPTVVQQATRLGRAIVRAILSEFFGGGSSSGA</sequence>
<keyword evidence="1" id="KW-0472">Membrane</keyword>
<gene>
    <name evidence="2" type="ORF">OWR29_32005</name>
</gene>
<keyword evidence="1" id="KW-1133">Transmembrane helix</keyword>
<organism evidence="2 3">
    <name type="scientific">Paractinoplanes pyxinae</name>
    <dbReference type="NCBI Taxonomy" id="2997416"/>
    <lineage>
        <taxon>Bacteria</taxon>
        <taxon>Bacillati</taxon>
        <taxon>Actinomycetota</taxon>
        <taxon>Actinomycetes</taxon>
        <taxon>Micromonosporales</taxon>
        <taxon>Micromonosporaceae</taxon>
        <taxon>Paractinoplanes</taxon>
    </lineage>
</organism>
<dbReference type="Proteomes" id="UP001151002">
    <property type="component" value="Unassembled WGS sequence"/>
</dbReference>
<protein>
    <submittedName>
        <fullName evidence="2">Uncharacterized protein</fullName>
    </submittedName>
</protein>
<name>A0ABT4B806_9ACTN</name>
<evidence type="ECO:0000313" key="3">
    <source>
        <dbReference type="Proteomes" id="UP001151002"/>
    </source>
</evidence>
<keyword evidence="3" id="KW-1185">Reference proteome</keyword>
<comment type="caution">
    <text evidence="2">The sequence shown here is derived from an EMBL/GenBank/DDBJ whole genome shotgun (WGS) entry which is preliminary data.</text>
</comment>
<feature type="transmembrane region" description="Helical" evidence="1">
    <location>
        <begin position="84"/>
        <end position="101"/>
    </location>
</feature>
<feature type="transmembrane region" description="Helical" evidence="1">
    <location>
        <begin position="12"/>
        <end position="32"/>
    </location>
</feature>
<feature type="transmembrane region" description="Helical" evidence="1">
    <location>
        <begin position="53"/>
        <end position="72"/>
    </location>
</feature>
<reference evidence="2" key="1">
    <citation type="submission" date="2022-11" db="EMBL/GenBank/DDBJ databases">
        <authorList>
            <person name="Somphong A."/>
            <person name="Phongsopitanun W."/>
        </authorList>
    </citation>
    <scope>NUCLEOTIDE SEQUENCE</scope>
    <source>
        <strain evidence="2">Pm04-4</strain>
    </source>
</reference>
<accession>A0ABT4B806</accession>
<dbReference type="RefSeq" id="WP_267567102.1">
    <property type="nucleotide sequence ID" value="NZ_JAPNTZ010000012.1"/>
</dbReference>
<evidence type="ECO:0000256" key="1">
    <source>
        <dbReference type="SAM" id="Phobius"/>
    </source>
</evidence>
<dbReference type="EMBL" id="JAPNTZ010000012">
    <property type="protein sequence ID" value="MCY1142644.1"/>
    <property type="molecule type" value="Genomic_DNA"/>
</dbReference>
<evidence type="ECO:0000313" key="2">
    <source>
        <dbReference type="EMBL" id="MCY1142644.1"/>
    </source>
</evidence>
<keyword evidence="1" id="KW-0812">Transmembrane</keyword>
<proteinExistence type="predicted"/>